<dbReference type="AlphaFoldDB" id="A0A2M7AM95"/>
<dbReference type="Gene3D" id="3.90.320.10">
    <property type="match status" value="1"/>
</dbReference>
<dbReference type="InterPro" id="IPR038726">
    <property type="entry name" value="PDDEXK_AddAB-type"/>
</dbReference>
<dbReference type="Proteomes" id="UP000229916">
    <property type="component" value="Unassembled WGS sequence"/>
</dbReference>
<evidence type="ECO:0000259" key="2">
    <source>
        <dbReference type="Pfam" id="PF12705"/>
    </source>
</evidence>
<sequence length="490" mass="56156">MSEFIKLIREKIAAITQNEPQFSQSRLPAAAQAGKIITTPSHEKPAFDSLACPACHSPQFVKRGFRQKQQERIQLYQCTACGKTFTQNVLTSGKHYPLEVILDALSLYNLGYSPSQTCSLLKERAEKIKMTLKPATLAKWVKEFEPICRFSRYREFAGRKYTPSEMVVTATLAHRQLFRFRFHRAKCRLIMWEDVRHYRFDPLREFLELVPSECPHQYFSARSGQAEGLRASEAPLTFSRTQMVVRGKQNFANLLCTFVLQSVAERKLRHEALQKFMLYNDSVTIATEVPVYITRDDLLHMKTQLGFEIFNKTSSQELKAQNSNVKITVENSKVEDKNSLSKASQGNTSDGDPQGLLRGGGIGERQESAPETSAVIAGADLPKLITGHIDILQIRNGQIHILDYKPKAAKEQPIDQLTLYAMALSRLTGLRLFEFKCAWFDEQDYFEFYPLHVLHKPKKGRRKRKVYTWEGVYNINQNKQKIESIYPTSI</sequence>
<evidence type="ECO:0000313" key="4">
    <source>
        <dbReference type="Proteomes" id="UP000229916"/>
    </source>
</evidence>
<feature type="region of interest" description="Disordered" evidence="1">
    <location>
        <begin position="336"/>
        <end position="369"/>
    </location>
</feature>
<dbReference type="EMBL" id="PEWD01000072">
    <property type="protein sequence ID" value="PIU68474.1"/>
    <property type="molecule type" value="Genomic_DNA"/>
</dbReference>
<dbReference type="Pfam" id="PF12705">
    <property type="entry name" value="PDDEXK_1"/>
    <property type="match status" value="1"/>
</dbReference>
<evidence type="ECO:0000256" key="1">
    <source>
        <dbReference type="SAM" id="MobiDB-lite"/>
    </source>
</evidence>
<proteinExistence type="predicted"/>
<dbReference type="SUPFAM" id="SSF52980">
    <property type="entry name" value="Restriction endonuclease-like"/>
    <property type="match status" value="1"/>
</dbReference>
<comment type="caution">
    <text evidence="3">The sequence shown here is derived from an EMBL/GenBank/DDBJ whole genome shotgun (WGS) entry which is preliminary data.</text>
</comment>
<name>A0A2M7AM95_UNCKA</name>
<feature type="domain" description="PD-(D/E)XK endonuclease-like" evidence="2">
    <location>
        <begin position="384"/>
        <end position="427"/>
    </location>
</feature>
<evidence type="ECO:0000313" key="3">
    <source>
        <dbReference type="EMBL" id="PIU68474.1"/>
    </source>
</evidence>
<organism evidence="3 4">
    <name type="scientific">candidate division WWE3 bacterium CG06_land_8_20_14_3_00_42_16</name>
    <dbReference type="NCBI Taxonomy" id="1975083"/>
    <lineage>
        <taxon>Bacteria</taxon>
        <taxon>Katanobacteria</taxon>
    </lineage>
</organism>
<feature type="compositionally biased region" description="Polar residues" evidence="1">
    <location>
        <begin position="340"/>
        <end position="351"/>
    </location>
</feature>
<accession>A0A2M7AM95</accession>
<gene>
    <name evidence="3" type="ORF">COS81_03860</name>
</gene>
<dbReference type="InterPro" id="IPR011335">
    <property type="entry name" value="Restrct_endonuc-II-like"/>
</dbReference>
<protein>
    <recommendedName>
        <fullName evidence="2">PD-(D/E)XK endonuclease-like domain-containing protein</fullName>
    </recommendedName>
</protein>
<reference evidence="4" key="1">
    <citation type="submission" date="2017-09" db="EMBL/GenBank/DDBJ databases">
        <title>Depth-based differentiation of microbial function through sediment-hosted aquifers and enrichment of novel symbionts in the deep terrestrial subsurface.</title>
        <authorList>
            <person name="Probst A.J."/>
            <person name="Ladd B."/>
            <person name="Jarett J.K."/>
            <person name="Geller-Mcgrath D.E."/>
            <person name="Sieber C.M.K."/>
            <person name="Emerson J.B."/>
            <person name="Anantharaman K."/>
            <person name="Thomas B.C."/>
            <person name="Malmstrom R."/>
            <person name="Stieglmeier M."/>
            <person name="Klingl A."/>
            <person name="Woyke T."/>
            <person name="Ryan C.M."/>
            <person name="Banfield J.F."/>
        </authorList>
    </citation>
    <scope>NUCLEOTIDE SEQUENCE [LARGE SCALE GENOMIC DNA]</scope>
</reference>
<dbReference type="InterPro" id="IPR011604">
    <property type="entry name" value="PDDEXK-like_dom_sf"/>
</dbReference>